<feature type="compositionally biased region" description="Acidic residues" evidence="5">
    <location>
        <begin position="37"/>
        <end position="52"/>
    </location>
</feature>
<keyword evidence="2" id="KW-0217">Developmental protein</keyword>
<evidence type="ECO:0000313" key="8">
    <source>
        <dbReference type="EMBL" id="KAK1390534.1"/>
    </source>
</evidence>
<reference evidence="8" key="1">
    <citation type="submission" date="2023-02" db="EMBL/GenBank/DDBJ databases">
        <title>Genome of toxic invasive species Heracleum sosnowskyi carries increased number of genes despite the absence of recent whole-genome duplications.</title>
        <authorList>
            <person name="Schelkunov M."/>
            <person name="Shtratnikova V."/>
            <person name="Makarenko M."/>
            <person name="Klepikova A."/>
            <person name="Omelchenko D."/>
            <person name="Novikova G."/>
            <person name="Obukhova E."/>
            <person name="Bogdanov V."/>
            <person name="Penin A."/>
            <person name="Logacheva M."/>
        </authorList>
    </citation>
    <scope>NUCLEOTIDE SEQUENCE</scope>
    <source>
        <strain evidence="8">Hsosn_3</strain>
        <tissue evidence="8">Leaf</tissue>
    </source>
</reference>
<dbReference type="Proteomes" id="UP001237642">
    <property type="component" value="Unassembled WGS sequence"/>
</dbReference>
<evidence type="ECO:0000256" key="2">
    <source>
        <dbReference type="ARBA" id="ARBA00022473"/>
    </source>
</evidence>
<dbReference type="Pfam" id="PF00644">
    <property type="entry name" value="PARP"/>
    <property type="match status" value="1"/>
</dbReference>
<feature type="domain" description="RST" evidence="7">
    <location>
        <begin position="281"/>
        <end position="352"/>
    </location>
</feature>
<protein>
    <submittedName>
        <fullName evidence="8">WWE protein-protein interaction domain protein family</fullName>
    </submittedName>
</protein>
<keyword evidence="9" id="KW-1185">Reference proteome</keyword>
<evidence type="ECO:0000259" key="7">
    <source>
        <dbReference type="PROSITE" id="PS51879"/>
    </source>
</evidence>
<dbReference type="Gene3D" id="3.90.228.10">
    <property type="match status" value="1"/>
</dbReference>
<keyword evidence="3" id="KW-0346">Stress response</keyword>
<reference evidence="8" key="2">
    <citation type="submission" date="2023-05" db="EMBL/GenBank/DDBJ databases">
        <authorList>
            <person name="Schelkunov M.I."/>
        </authorList>
    </citation>
    <scope>NUCLEOTIDE SEQUENCE</scope>
    <source>
        <strain evidence="8">Hsosn_3</strain>
        <tissue evidence="8">Leaf</tissue>
    </source>
</reference>
<dbReference type="GO" id="GO:0003950">
    <property type="term" value="F:NAD+ poly-ADP-ribosyltransferase activity"/>
    <property type="evidence" value="ECO:0007669"/>
    <property type="project" value="InterPro"/>
</dbReference>
<evidence type="ECO:0000256" key="4">
    <source>
        <dbReference type="ARBA" id="ARBA00023242"/>
    </source>
</evidence>
<evidence type="ECO:0000313" key="9">
    <source>
        <dbReference type="Proteomes" id="UP001237642"/>
    </source>
</evidence>
<accession>A0AAD8IR17</accession>
<dbReference type="SUPFAM" id="SSF56399">
    <property type="entry name" value="ADP-ribosylation"/>
    <property type="match status" value="1"/>
</dbReference>
<proteinExistence type="predicted"/>
<feature type="domain" description="PARP catalytic" evidence="6">
    <location>
        <begin position="64"/>
        <end position="287"/>
    </location>
</feature>
<dbReference type="PROSITE" id="PS51879">
    <property type="entry name" value="RST"/>
    <property type="match status" value="1"/>
</dbReference>
<feature type="region of interest" description="Disordered" evidence="5">
    <location>
        <begin position="30"/>
        <end position="59"/>
    </location>
</feature>
<name>A0AAD8IR17_9APIA</name>
<dbReference type="Pfam" id="PF12174">
    <property type="entry name" value="RST"/>
    <property type="match status" value="1"/>
</dbReference>
<evidence type="ECO:0000259" key="6">
    <source>
        <dbReference type="PROSITE" id="PS51059"/>
    </source>
</evidence>
<dbReference type="AlphaFoldDB" id="A0AAD8IR17"/>
<evidence type="ECO:0000256" key="5">
    <source>
        <dbReference type="SAM" id="MobiDB-lite"/>
    </source>
</evidence>
<dbReference type="EMBL" id="JAUIZM010000004">
    <property type="protein sequence ID" value="KAK1390534.1"/>
    <property type="molecule type" value="Genomic_DNA"/>
</dbReference>
<organism evidence="8 9">
    <name type="scientific">Heracleum sosnowskyi</name>
    <dbReference type="NCBI Taxonomy" id="360622"/>
    <lineage>
        <taxon>Eukaryota</taxon>
        <taxon>Viridiplantae</taxon>
        <taxon>Streptophyta</taxon>
        <taxon>Embryophyta</taxon>
        <taxon>Tracheophyta</taxon>
        <taxon>Spermatophyta</taxon>
        <taxon>Magnoliopsida</taxon>
        <taxon>eudicotyledons</taxon>
        <taxon>Gunneridae</taxon>
        <taxon>Pentapetalae</taxon>
        <taxon>asterids</taxon>
        <taxon>campanulids</taxon>
        <taxon>Apiales</taxon>
        <taxon>Apiaceae</taxon>
        <taxon>Apioideae</taxon>
        <taxon>apioid superclade</taxon>
        <taxon>Tordylieae</taxon>
        <taxon>Tordyliinae</taxon>
        <taxon>Heracleum</taxon>
    </lineage>
</organism>
<dbReference type="InterPro" id="IPR012317">
    <property type="entry name" value="Poly(ADP-ribose)pol_cat_dom"/>
</dbReference>
<dbReference type="PANTHER" id="PTHR32263">
    <property type="entry name" value="INACTIVE POLY [ADP-RIBOSE] POLYMERASE SRO4-RELATED"/>
    <property type="match status" value="1"/>
</dbReference>
<dbReference type="PROSITE" id="PS51059">
    <property type="entry name" value="PARP_CATALYTIC"/>
    <property type="match status" value="1"/>
</dbReference>
<keyword evidence="4" id="KW-0539">Nucleus</keyword>
<dbReference type="GO" id="GO:0005634">
    <property type="term" value="C:nucleus"/>
    <property type="evidence" value="ECO:0007669"/>
    <property type="project" value="UniProtKB-SubCell"/>
</dbReference>
<dbReference type="PANTHER" id="PTHR32263:SF12">
    <property type="entry name" value="INACTIVE POLY [ADP-RIBOSE] POLYMERASE SRO4-RELATED"/>
    <property type="match status" value="1"/>
</dbReference>
<evidence type="ECO:0000256" key="1">
    <source>
        <dbReference type="ARBA" id="ARBA00004123"/>
    </source>
</evidence>
<dbReference type="InterPro" id="IPR022003">
    <property type="entry name" value="RST"/>
</dbReference>
<gene>
    <name evidence="8" type="ORF">POM88_018712</name>
</gene>
<sequence length="376" mass="42354">MANLINLSLALDRTNDLASNENRDIYNAENRVIENQGIEEDHDSETDHEDQESSISDCESMVVGKNECEFESTGEKLVKLHEEEKLYKSIAGKLLLGLGSLGLDAQVEGVFRNFFTGFTYQARSHSFRVFEKALEKKSGGANVKYAWYGGTKDEVYKILSHGFGHFSGGDETQVSYGTGVYLSPFYAPFESVESAVEGEDGLRYLLLCRVLLGRVELVSPGSQQFHPSSSEFDSGVDNLECPKKYIVWGTQMNTHILPEFLVTFTAQPCSNGYQRNQVPLRKPTSPWMPFPTLISTLAKVLPPDATDLIMKHHRDNRDNKITRQELIQRVRQIAGDHLLATVIRSFRDKYLGAMTGHTPRNFQQRRGRVSACKMQI</sequence>
<evidence type="ECO:0000256" key="3">
    <source>
        <dbReference type="ARBA" id="ARBA00023016"/>
    </source>
</evidence>
<comment type="subcellular location">
    <subcellularLocation>
        <location evidence="1">Nucleus</location>
    </subcellularLocation>
</comment>
<comment type="caution">
    <text evidence="8">The sequence shown here is derived from an EMBL/GenBank/DDBJ whole genome shotgun (WGS) entry which is preliminary data.</text>
</comment>
<dbReference type="InterPro" id="IPR044964">
    <property type="entry name" value="RCD1/SRO1-5"/>
</dbReference>